<keyword evidence="1" id="KW-0812">Transmembrane</keyword>
<gene>
    <name evidence="2" type="ORF">HMPREF1119_1705</name>
</gene>
<protein>
    <submittedName>
        <fullName evidence="2">Uncharacterized protein</fullName>
    </submittedName>
</protein>
<dbReference type="Proteomes" id="UP000003778">
    <property type="component" value="Unassembled WGS sequence"/>
</dbReference>
<dbReference type="EMBL" id="AJTC01000034">
    <property type="protein sequence ID" value="EIJ29357.1"/>
    <property type="molecule type" value="Genomic_DNA"/>
</dbReference>
<evidence type="ECO:0000313" key="2">
    <source>
        <dbReference type="EMBL" id="EIJ29357.1"/>
    </source>
</evidence>
<keyword evidence="3" id="KW-1185">Reference proteome</keyword>
<evidence type="ECO:0000256" key="1">
    <source>
        <dbReference type="SAM" id="Phobius"/>
    </source>
</evidence>
<proteinExistence type="predicted"/>
<keyword evidence="1" id="KW-1133">Transmembrane helix</keyword>
<comment type="caution">
    <text evidence="2">The sequence shown here is derived from an EMBL/GenBank/DDBJ whole genome shotgun (WGS) entry which is preliminary data.</text>
</comment>
<feature type="transmembrane region" description="Helical" evidence="1">
    <location>
        <begin position="12"/>
        <end position="31"/>
    </location>
</feature>
<organism evidence="2 3">
    <name type="scientific">Haemophilus parainfluenzae HK2019</name>
    <dbReference type="NCBI Taxonomy" id="1095746"/>
    <lineage>
        <taxon>Bacteria</taxon>
        <taxon>Pseudomonadati</taxon>
        <taxon>Pseudomonadota</taxon>
        <taxon>Gammaproteobacteria</taxon>
        <taxon>Pasteurellales</taxon>
        <taxon>Pasteurellaceae</taxon>
        <taxon>Haemophilus</taxon>
    </lineage>
</organism>
<sequence>MNPKCGQNSRQILTALLLDIVSVSFLIFNFINASFFDKITLIFL</sequence>
<reference evidence="2 3" key="1">
    <citation type="submission" date="2012-04" db="EMBL/GenBank/DDBJ databases">
        <authorList>
            <person name="Durkin A.S."/>
            <person name="McCorrison J."/>
            <person name="Torralba M."/>
            <person name="Gillis M."/>
            <person name="Methe B."/>
            <person name="Sutton G."/>
            <person name="Nelson K.E."/>
        </authorList>
    </citation>
    <scope>NUCLEOTIDE SEQUENCE [LARGE SCALE GENOMIC DNA]</scope>
    <source>
        <strain evidence="2 3">HK2019</strain>
    </source>
</reference>
<evidence type="ECO:0000313" key="3">
    <source>
        <dbReference type="Proteomes" id="UP000003778"/>
    </source>
</evidence>
<keyword evidence="1" id="KW-0472">Membrane</keyword>
<name>A0ABP2NVT1_HAEPA</name>
<accession>A0ABP2NVT1</accession>